<comment type="caution">
    <text evidence="1">The sequence shown here is derived from an EMBL/GenBank/DDBJ whole genome shotgun (WGS) entry which is preliminary data.</text>
</comment>
<keyword evidence="2" id="KW-1185">Reference proteome</keyword>
<dbReference type="RefSeq" id="WP_218094821.1">
    <property type="nucleotide sequence ID" value="NZ_CAJVAS010000033.1"/>
</dbReference>
<name>A0A916NL41_9BACL</name>
<gene>
    <name evidence="1" type="ORF">PAESOLCIP111_05111</name>
</gene>
<evidence type="ECO:0000313" key="1">
    <source>
        <dbReference type="EMBL" id="CAG7646149.1"/>
    </source>
</evidence>
<protein>
    <submittedName>
        <fullName evidence="1">Uncharacterized protein</fullName>
    </submittedName>
</protein>
<dbReference type="AlphaFoldDB" id="A0A916NL41"/>
<dbReference type="EMBL" id="CAJVAS010000033">
    <property type="protein sequence ID" value="CAG7646149.1"/>
    <property type="molecule type" value="Genomic_DNA"/>
</dbReference>
<dbReference type="Proteomes" id="UP000693672">
    <property type="component" value="Unassembled WGS sequence"/>
</dbReference>
<organism evidence="1 2">
    <name type="scientific">Paenibacillus solanacearum</name>
    <dbReference type="NCBI Taxonomy" id="2048548"/>
    <lineage>
        <taxon>Bacteria</taxon>
        <taxon>Bacillati</taxon>
        <taxon>Bacillota</taxon>
        <taxon>Bacilli</taxon>
        <taxon>Bacillales</taxon>
        <taxon>Paenibacillaceae</taxon>
        <taxon>Paenibacillus</taxon>
    </lineage>
</organism>
<evidence type="ECO:0000313" key="2">
    <source>
        <dbReference type="Proteomes" id="UP000693672"/>
    </source>
</evidence>
<reference evidence="1" key="1">
    <citation type="submission" date="2021-06" db="EMBL/GenBank/DDBJ databases">
        <authorList>
            <person name="Criscuolo A."/>
        </authorList>
    </citation>
    <scope>NUCLEOTIDE SEQUENCE</scope>
    <source>
        <strain evidence="1">CIP111600</strain>
    </source>
</reference>
<sequence>MHGALSAYFTGVSNPHHQAFEVTGKKQIGDERFAFHALLYEYYTAQPDVL</sequence>
<accession>A0A916NL41</accession>
<proteinExistence type="predicted"/>